<organism evidence="2 3">
    <name type="scientific">Pipistrellus kuhlii</name>
    <name type="common">Kuhl's pipistrelle</name>
    <dbReference type="NCBI Taxonomy" id="59472"/>
    <lineage>
        <taxon>Eukaryota</taxon>
        <taxon>Metazoa</taxon>
        <taxon>Chordata</taxon>
        <taxon>Craniata</taxon>
        <taxon>Vertebrata</taxon>
        <taxon>Euteleostomi</taxon>
        <taxon>Mammalia</taxon>
        <taxon>Eutheria</taxon>
        <taxon>Laurasiatheria</taxon>
        <taxon>Chiroptera</taxon>
        <taxon>Yangochiroptera</taxon>
        <taxon>Vespertilionidae</taxon>
        <taxon>Pipistrellus</taxon>
    </lineage>
</organism>
<protein>
    <submittedName>
        <fullName evidence="2">Uncharacterized protein</fullName>
    </submittedName>
</protein>
<reference evidence="2 3" key="1">
    <citation type="journal article" date="2020" name="Nature">
        <title>Six reference-quality genomes reveal evolution of bat adaptations.</title>
        <authorList>
            <person name="Jebb D."/>
            <person name="Huang Z."/>
            <person name="Pippel M."/>
            <person name="Hughes G.M."/>
            <person name="Lavrichenko K."/>
            <person name="Devanna P."/>
            <person name="Winkler S."/>
            <person name="Jermiin L.S."/>
            <person name="Skirmuntt E.C."/>
            <person name="Katzourakis A."/>
            <person name="Burkitt-Gray L."/>
            <person name="Ray D.A."/>
            <person name="Sullivan K.A.M."/>
            <person name="Roscito J.G."/>
            <person name="Kirilenko B.M."/>
            <person name="Davalos L.M."/>
            <person name="Corthals A.P."/>
            <person name="Power M.L."/>
            <person name="Jones G."/>
            <person name="Ransome R.D."/>
            <person name="Dechmann D.K.N."/>
            <person name="Locatelli A.G."/>
            <person name="Puechmaille S.J."/>
            <person name="Fedrigo O."/>
            <person name="Jarvis E.D."/>
            <person name="Hiller M."/>
            <person name="Vernes S.C."/>
            <person name="Myers E.W."/>
            <person name="Teeling E.C."/>
        </authorList>
    </citation>
    <scope>NUCLEOTIDE SEQUENCE [LARGE SCALE GENOMIC DNA]</scope>
    <source>
        <strain evidence="2">MPipKuh1</strain>
        <tissue evidence="2">Flight muscle</tissue>
    </source>
</reference>
<comment type="caution">
    <text evidence="2">The sequence shown here is derived from an EMBL/GenBank/DDBJ whole genome shotgun (WGS) entry which is preliminary data.</text>
</comment>
<feature type="region of interest" description="Disordered" evidence="1">
    <location>
        <begin position="1"/>
        <end position="22"/>
    </location>
</feature>
<dbReference type="AlphaFoldDB" id="A0A7J7XUU5"/>
<proteinExistence type="predicted"/>
<evidence type="ECO:0000313" key="2">
    <source>
        <dbReference type="EMBL" id="KAF6353461.1"/>
    </source>
</evidence>
<accession>A0A7J7XUU5</accession>
<keyword evidence="3" id="KW-1185">Reference proteome</keyword>
<gene>
    <name evidence="2" type="ORF">mPipKuh1_010427</name>
</gene>
<evidence type="ECO:0000256" key="1">
    <source>
        <dbReference type="SAM" id="MobiDB-lite"/>
    </source>
</evidence>
<sequence>MSHSRVVSRASRVGAPSGRPGLARGWAPAGFGSPAPGLCDARPHHFLVLSCSRDKGRLQFPERVRVQPGVVPVQRKACRPAGLWPPGVSNPSIRRPLSRGALCSWRPLDSGRSGHCPPIRSRQGKGLSLSPSARRPFRSLLQTPAALLQVSCRFSHLRNGFRLALSSF</sequence>
<dbReference type="EMBL" id="JACAGB010000007">
    <property type="protein sequence ID" value="KAF6353461.1"/>
    <property type="molecule type" value="Genomic_DNA"/>
</dbReference>
<dbReference type="Proteomes" id="UP000558488">
    <property type="component" value="Unassembled WGS sequence"/>
</dbReference>
<name>A0A7J7XUU5_PIPKU</name>
<feature type="compositionally biased region" description="Low complexity" evidence="1">
    <location>
        <begin position="1"/>
        <end position="13"/>
    </location>
</feature>
<evidence type="ECO:0000313" key="3">
    <source>
        <dbReference type="Proteomes" id="UP000558488"/>
    </source>
</evidence>